<dbReference type="Proteomes" id="UP000297641">
    <property type="component" value="Unassembled WGS sequence"/>
</dbReference>
<organism evidence="1 2">
    <name type="scientific">Leptospira bouyouniensis</name>
    <dbReference type="NCBI Taxonomy" id="2484911"/>
    <lineage>
        <taxon>Bacteria</taxon>
        <taxon>Pseudomonadati</taxon>
        <taxon>Spirochaetota</taxon>
        <taxon>Spirochaetia</taxon>
        <taxon>Leptospirales</taxon>
        <taxon>Leptospiraceae</taxon>
        <taxon>Leptospira</taxon>
    </lineage>
</organism>
<dbReference type="EMBL" id="RQFT01000008">
    <property type="protein sequence ID" value="TGL06471.1"/>
    <property type="molecule type" value="Genomic_DNA"/>
</dbReference>
<sequence>MKKSSIDHDFGLSPSLREEKDLPQDFFPCIHAQIVLSFMNSGLSDASLADDFRCHKTTDTFQLGLCKPCATKYVQKSIPLIDGVRQ</sequence>
<reference evidence="1 2" key="1">
    <citation type="journal article" date="2019" name="PLoS Negl. Trop. Dis.">
        <title>Revisiting the worldwide diversity of Leptospira species in the environment.</title>
        <authorList>
            <person name="Vincent A.T."/>
            <person name="Schiettekatte O."/>
            <person name="Bourhy P."/>
            <person name="Veyrier F.J."/>
            <person name="Picardeau M."/>
        </authorList>
    </citation>
    <scope>NUCLEOTIDE SEQUENCE [LARGE SCALE GENOMIC DNA]</scope>
    <source>
        <strain evidence="1 2">201800273</strain>
    </source>
</reference>
<dbReference type="AlphaFoldDB" id="A0A7I0HS19"/>
<protein>
    <submittedName>
        <fullName evidence="1">Uncharacterized protein</fullName>
    </submittedName>
</protein>
<name>A0A7I0HS19_9LEPT</name>
<comment type="caution">
    <text evidence="1">The sequence shown here is derived from an EMBL/GenBank/DDBJ whole genome shotgun (WGS) entry which is preliminary data.</text>
</comment>
<gene>
    <name evidence="1" type="ORF">EHQ43_08645</name>
</gene>
<accession>A0A7I0HS19</accession>
<evidence type="ECO:0000313" key="2">
    <source>
        <dbReference type="Proteomes" id="UP000297641"/>
    </source>
</evidence>
<proteinExistence type="predicted"/>
<dbReference type="RefSeq" id="WP_135770808.1">
    <property type="nucleotide sequence ID" value="NZ_RQFT01000008.1"/>
</dbReference>
<evidence type="ECO:0000313" key="1">
    <source>
        <dbReference type="EMBL" id="TGL06471.1"/>
    </source>
</evidence>